<accession>A0AAE3JAI9</accession>
<dbReference type="Proteomes" id="UP001198242">
    <property type="component" value="Unassembled WGS sequence"/>
</dbReference>
<dbReference type="AlphaFoldDB" id="A0AAE3JAI9"/>
<reference evidence="1 2" key="1">
    <citation type="submission" date="2021-10" db="EMBL/GenBank/DDBJ databases">
        <title>Anaerobic single-cell dispensing facilitates the cultivation of human gut bacteria.</title>
        <authorList>
            <person name="Afrizal A."/>
        </authorList>
    </citation>
    <scope>NUCLEOTIDE SEQUENCE [LARGE SCALE GENOMIC DNA]</scope>
    <source>
        <strain evidence="1 2">CLA-AA-H232</strain>
    </source>
</reference>
<proteinExistence type="predicted"/>
<comment type="caution">
    <text evidence="1">The sequence shown here is derived from an EMBL/GenBank/DDBJ whole genome shotgun (WGS) entry which is preliminary data.</text>
</comment>
<dbReference type="RefSeq" id="WP_308456506.1">
    <property type="nucleotide sequence ID" value="NZ_JAJEQM010000010.1"/>
</dbReference>
<dbReference type="EMBL" id="JAJEQM010000010">
    <property type="protein sequence ID" value="MCC2210775.1"/>
    <property type="molecule type" value="Genomic_DNA"/>
</dbReference>
<protein>
    <submittedName>
        <fullName evidence="1">Uncharacterized protein</fullName>
    </submittedName>
</protein>
<sequence length="49" mass="6029">MTVQELYDKLEQLIRDGYEDYHVIISNEFDEQILYDVDVREEDDEILLY</sequence>
<evidence type="ECO:0000313" key="2">
    <source>
        <dbReference type="Proteomes" id="UP001198242"/>
    </source>
</evidence>
<evidence type="ECO:0000313" key="1">
    <source>
        <dbReference type="EMBL" id="MCC2210775.1"/>
    </source>
</evidence>
<gene>
    <name evidence="1" type="ORF">LKE05_08230</name>
</gene>
<organism evidence="1 2">
    <name type="scientific">Hominilimicola fabiformis</name>
    <dbReference type="NCBI Taxonomy" id="2885356"/>
    <lineage>
        <taxon>Bacteria</taxon>
        <taxon>Bacillati</taxon>
        <taxon>Bacillota</taxon>
        <taxon>Clostridia</taxon>
        <taxon>Eubacteriales</taxon>
        <taxon>Oscillospiraceae</taxon>
        <taxon>Hominilimicola</taxon>
    </lineage>
</organism>
<keyword evidence="2" id="KW-1185">Reference proteome</keyword>
<name>A0AAE3JAI9_9FIRM</name>